<accession>A0A136IJ51</accession>
<reference evidence="2" key="1">
    <citation type="submission" date="2016-02" db="EMBL/GenBank/DDBJ databases">
        <title>Draft genome sequence of Microdochium bolleyi, a fungal endophyte of beachgrass.</title>
        <authorList>
            <consortium name="DOE Joint Genome Institute"/>
            <person name="David A.S."/>
            <person name="May G."/>
            <person name="Haridas S."/>
            <person name="Lim J."/>
            <person name="Wang M."/>
            <person name="Labutti K."/>
            <person name="Lipzen A."/>
            <person name="Barry K."/>
            <person name="Grigoriev I.V."/>
        </authorList>
    </citation>
    <scope>NUCLEOTIDE SEQUENCE [LARGE SCALE GENOMIC DNA]</scope>
    <source>
        <strain evidence="2">J235TASD1</strain>
    </source>
</reference>
<dbReference type="EMBL" id="KQ964303">
    <property type="protein sequence ID" value="KXJ85006.1"/>
    <property type="molecule type" value="Genomic_DNA"/>
</dbReference>
<organism evidence="1 2">
    <name type="scientific">Microdochium bolleyi</name>
    <dbReference type="NCBI Taxonomy" id="196109"/>
    <lineage>
        <taxon>Eukaryota</taxon>
        <taxon>Fungi</taxon>
        <taxon>Dikarya</taxon>
        <taxon>Ascomycota</taxon>
        <taxon>Pezizomycotina</taxon>
        <taxon>Sordariomycetes</taxon>
        <taxon>Xylariomycetidae</taxon>
        <taxon>Xylariales</taxon>
        <taxon>Microdochiaceae</taxon>
        <taxon>Microdochium</taxon>
    </lineage>
</organism>
<evidence type="ECO:0000313" key="2">
    <source>
        <dbReference type="Proteomes" id="UP000070501"/>
    </source>
</evidence>
<dbReference type="Proteomes" id="UP000070501">
    <property type="component" value="Unassembled WGS sequence"/>
</dbReference>
<feature type="non-terminal residue" evidence="1">
    <location>
        <position position="1"/>
    </location>
</feature>
<gene>
    <name evidence="1" type="ORF">Micbo1qcDRAFT_106868</name>
</gene>
<name>A0A136IJ51_9PEZI</name>
<feature type="non-terminal residue" evidence="1">
    <location>
        <position position="151"/>
    </location>
</feature>
<dbReference type="STRING" id="196109.A0A136IJ51"/>
<dbReference type="InParanoid" id="A0A136IJ51"/>
<protein>
    <submittedName>
        <fullName evidence="1">Uncharacterized protein</fullName>
    </submittedName>
</protein>
<keyword evidence="2" id="KW-1185">Reference proteome</keyword>
<dbReference type="OrthoDB" id="5326346at2759"/>
<proteinExistence type="predicted"/>
<evidence type="ECO:0000313" key="1">
    <source>
        <dbReference type="EMBL" id="KXJ85006.1"/>
    </source>
</evidence>
<sequence length="151" mass="17106">CYEAVRLVSTIWLEGIRWKAPSALGRDIVLWLLISWTCQDPPLFETTTRTAILTTKGSFPILSLPIPEDITEAIKIRREARLWQIRDVQDAFQCELLEDRSGHAFECSSILLSALTKELRRVRLLGQILHLSVHDQSIESTLAALGKIQSP</sequence>
<dbReference type="AlphaFoldDB" id="A0A136IJ51"/>